<dbReference type="Proteomes" id="UP001469553">
    <property type="component" value="Unassembled WGS sequence"/>
</dbReference>
<dbReference type="Gene3D" id="6.10.250.2520">
    <property type="match status" value="1"/>
</dbReference>
<dbReference type="Gene3D" id="2.60.200.20">
    <property type="match status" value="1"/>
</dbReference>
<feature type="domain" description="FHA" evidence="9">
    <location>
        <begin position="158"/>
        <end position="213"/>
    </location>
</feature>
<dbReference type="PANTHER" id="PTHR47117">
    <property type="entry name" value="STAR-RELATED LIPID TRANSFER PROTEIN 9"/>
    <property type="match status" value="1"/>
</dbReference>
<dbReference type="Pfam" id="PF16183">
    <property type="entry name" value="Kinesin_assoc"/>
    <property type="match status" value="2"/>
</dbReference>
<dbReference type="PANTHER" id="PTHR47117:SF2">
    <property type="entry name" value="KINESIN-LIKE PROTEIN KIF1A ISOFORM X1"/>
    <property type="match status" value="1"/>
</dbReference>
<keyword evidence="11" id="KW-1185">Reference proteome</keyword>
<reference evidence="10 11" key="1">
    <citation type="submission" date="2021-06" db="EMBL/GenBank/DDBJ databases">
        <authorList>
            <person name="Palmer J.M."/>
        </authorList>
    </citation>
    <scope>NUCLEOTIDE SEQUENCE [LARGE SCALE GENOMIC DNA]</scope>
    <source>
        <strain evidence="10 11">AS_MEX2019</strain>
        <tissue evidence="10">Muscle</tissue>
    </source>
</reference>
<name>A0ABV0Y547_9TELE</name>
<dbReference type="InterPro" id="IPR032405">
    <property type="entry name" value="Kinesin_assoc"/>
</dbReference>
<evidence type="ECO:0000256" key="1">
    <source>
        <dbReference type="ARBA" id="ARBA00004245"/>
    </source>
</evidence>
<evidence type="ECO:0000256" key="3">
    <source>
        <dbReference type="ARBA" id="ARBA00022701"/>
    </source>
</evidence>
<evidence type="ECO:0000313" key="11">
    <source>
        <dbReference type="Proteomes" id="UP001469553"/>
    </source>
</evidence>
<dbReference type="Pfam" id="PF00498">
    <property type="entry name" value="FHA"/>
    <property type="match status" value="1"/>
</dbReference>
<protein>
    <submittedName>
        <fullName evidence="10">Kinesin-like protein kif1a</fullName>
    </submittedName>
</protein>
<feature type="coiled-coil region" evidence="8">
    <location>
        <begin position="269"/>
        <end position="318"/>
    </location>
</feature>
<dbReference type="SMART" id="SM00240">
    <property type="entry name" value="FHA"/>
    <property type="match status" value="1"/>
</dbReference>
<keyword evidence="8" id="KW-0175">Coiled coil</keyword>
<keyword evidence="6" id="KW-0505">Motor protein</keyword>
<keyword evidence="3" id="KW-0493">Microtubule</keyword>
<organism evidence="10 11">
    <name type="scientific">Ameca splendens</name>
    <dbReference type="NCBI Taxonomy" id="208324"/>
    <lineage>
        <taxon>Eukaryota</taxon>
        <taxon>Metazoa</taxon>
        <taxon>Chordata</taxon>
        <taxon>Craniata</taxon>
        <taxon>Vertebrata</taxon>
        <taxon>Euteleostomi</taxon>
        <taxon>Actinopterygii</taxon>
        <taxon>Neopterygii</taxon>
        <taxon>Teleostei</taxon>
        <taxon>Neoteleostei</taxon>
        <taxon>Acanthomorphata</taxon>
        <taxon>Ovalentaria</taxon>
        <taxon>Atherinomorphae</taxon>
        <taxon>Cyprinodontiformes</taxon>
        <taxon>Goodeidae</taxon>
        <taxon>Ameca</taxon>
    </lineage>
</organism>
<comment type="caution">
    <text evidence="10">The sequence shown here is derived from an EMBL/GenBank/DDBJ whole genome shotgun (WGS) entry which is preliminary data.</text>
</comment>
<dbReference type="InterPro" id="IPR008984">
    <property type="entry name" value="SMAD_FHA_dom_sf"/>
</dbReference>
<keyword evidence="7" id="KW-0206">Cytoskeleton</keyword>
<evidence type="ECO:0000259" key="9">
    <source>
        <dbReference type="PROSITE" id="PS50006"/>
    </source>
</evidence>
<proteinExistence type="predicted"/>
<evidence type="ECO:0000256" key="7">
    <source>
        <dbReference type="ARBA" id="ARBA00023212"/>
    </source>
</evidence>
<comment type="subcellular location">
    <subcellularLocation>
        <location evidence="1">Cytoplasm</location>
        <location evidence="1">Cytoskeleton</location>
    </subcellularLocation>
</comment>
<feature type="non-terminal residue" evidence="10">
    <location>
        <position position="1"/>
    </location>
</feature>
<evidence type="ECO:0000256" key="4">
    <source>
        <dbReference type="ARBA" id="ARBA00022741"/>
    </source>
</evidence>
<keyword evidence="2" id="KW-0963">Cytoplasm</keyword>
<evidence type="ECO:0000256" key="5">
    <source>
        <dbReference type="ARBA" id="ARBA00022840"/>
    </source>
</evidence>
<gene>
    <name evidence="10" type="primary">KIF1A_3</name>
    <name evidence="10" type="ORF">AMECASPLE_026206</name>
</gene>
<sequence>YRASGADIEGLKLTNAMTGMSPSPSLSALSSRAGSIASLHDRIMFSPGSEEAIERLKETEKIIAELNETWEEKLRRTEAIRMEREALLAEMGVAIREDGGTVGVFSPKKPSDCPRMPQPVFIDTVGLFSPNETPHLVNLNEDPLMSECLLYYIKEGITRVGRLDASSRQDIVLSGHFIKDEHCTFTRSSGPSGETVVLEPCDGAETYVNGKRVTEPTVLKSGNRIILGKSHVFRFNHPEQARAERERTPCAETPAEPVDWAFAQRELLDKQGIDMKQEMEQRLQELEDQYRKEREEVNNLLEQQRLDYESKLEALQKQVDRYYPEAPEEEEEPEEEVHWTEKERELAVWSFRKWRCYQFTSLRDLLWGNAIFLKEANAISVELKKKVQFQFVLLTDTLYSPLPPDLLPPEATQDRENKHFPRTIVAVEVQDQKNGATHFWTLEKLRQRLDLMREMYDRAADVPNNTSEENESVMTGGDPFYDRFPWFRLVGR</sequence>
<dbReference type="InterPro" id="IPR022140">
    <property type="entry name" value="Kinesin-like_KIF1-typ"/>
</dbReference>
<dbReference type="InterPro" id="IPR000253">
    <property type="entry name" value="FHA_dom"/>
</dbReference>
<keyword evidence="5" id="KW-0067">ATP-binding</keyword>
<evidence type="ECO:0000256" key="6">
    <source>
        <dbReference type="ARBA" id="ARBA00023175"/>
    </source>
</evidence>
<dbReference type="SUPFAM" id="SSF49879">
    <property type="entry name" value="SMAD/FHA domain"/>
    <property type="match status" value="1"/>
</dbReference>
<keyword evidence="4" id="KW-0547">Nucleotide-binding</keyword>
<feature type="coiled-coil region" evidence="8">
    <location>
        <begin position="49"/>
        <end position="76"/>
    </location>
</feature>
<evidence type="ECO:0000313" key="10">
    <source>
        <dbReference type="EMBL" id="MEQ2288767.1"/>
    </source>
</evidence>
<evidence type="ECO:0000256" key="8">
    <source>
        <dbReference type="SAM" id="Coils"/>
    </source>
</evidence>
<accession>A0ABV0Y547</accession>
<dbReference type="EMBL" id="JAHRIP010021463">
    <property type="protein sequence ID" value="MEQ2288767.1"/>
    <property type="molecule type" value="Genomic_DNA"/>
</dbReference>
<evidence type="ECO:0000256" key="2">
    <source>
        <dbReference type="ARBA" id="ARBA00022490"/>
    </source>
</evidence>
<dbReference type="PROSITE" id="PS50006">
    <property type="entry name" value="FHA_DOMAIN"/>
    <property type="match status" value="1"/>
</dbReference>
<dbReference type="Pfam" id="PF12423">
    <property type="entry name" value="KIF1B"/>
    <property type="match status" value="1"/>
</dbReference>